<dbReference type="SUPFAM" id="SSF49464">
    <property type="entry name" value="Carboxypeptidase regulatory domain-like"/>
    <property type="match status" value="1"/>
</dbReference>
<dbReference type="NCBIfam" id="TIGR04056">
    <property type="entry name" value="OMP_RagA_SusC"/>
    <property type="match status" value="1"/>
</dbReference>
<comment type="similarity">
    <text evidence="8 9">Belongs to the TonB-dependent receptor family.</text>
</comment>
<dbReference type="InterPro" id="IPR008969">
    <property type="entry name" value="CarboxyPept-like_regulatory"/>
</dbReference>
<dbReference type="Gene3D" id="2.60.40.1120">
    <property type="entry name" value="Carboxypeptidase-like, regulatory domain"/>
    <property type="match status" value="1"/>
</dbReference>
<dbReference type="InterPro" id="IPR036942">
    <property type="entry name" value="Beta-barrel_TonB_sf"/>
</dbReference>
<proteinExistence type="inferred from homology"/>
<dbReference type="PROSITE" id="PS52016">
    <property type="entry name" value="TONB_DEPENDENT_REC_3"/>
    <property type="match status" value="1"/>
</dbReference>
<keyword evidence="7 8" id="KW-0998">Cell outer membrane</keyword>
<evidence type="ECO:0000256" key="10">
    <source>
        <dbReference type="SAM" id="SignalP"/>
    </source>
</evidence>
<comment type="subcellular location">
    <subcellularLocation>
        <location evidence="1 8">Cell outer membrane</location>
        <topology evidence="1 8">Multi-pass membrane protein</topology>
    </subcellularLocation>
</comment>
<keyword evidence="5 9" id="KW-0798">TonB box</keyword>
<dbReference type="InterPro" id="IPR012910">
    <property type="entry name" value="Plug_dom"/>
</dbReference>
<dbReference type="eggNOG" id="COG4771">
    <property type="taxonomic scope" value="Bacteria"/>
</dbReference>
<evidence type="ECO:0000259" key="11">
    <source>
        <dbReference type="Pfam" id="PF00593"/>
    </source>
</evidence>
<dbReference type="Pfam" id="PF13715">
    <property type="entry name" value="CarbopepD_reg_2"/>
    <property type="match status" value="1"/>
</dbReference>
<evidence type="ECO:0000256" key="5">
    <source>
        <dbReference type="ARBA" id="ARBA00023077"/>
    </source>
</evidence>
<sequence>MKKWLLTFMALIMVTVQIMAQQKTVTGKVTSADDGSPLPGVSVKIKGTTLGTSTGVDGNYTIRVNLGQVLVFTFIGSATQEQIVKEANQINIKLASSANSLNEVVVVGYGTQKRANLTGAVSTVNTELLEARPITDVGRGLQGAVPGLTITTATGDLGSDPKIRLRGVTGSLNTGTTGAQPLILVDNVEIPSLQMVNPDDIESISVLKDAASASIYGTRGAWGVILITTKSGKKGAANKITYSNNLAWSSPTKLPVMAKASDNSIASLAAIQRSNPNATSYSVIGYSVDAASIEKMKEWESLYSGQDLGNEMVLGRDFDIIGGKLYFYRTWDAGKMYMKDWTPQQKHDINVSGGSEKTSYNLGVGFLGQDGILKVNPDKNDRYNLTLGVNSSVKDWLDVRGKVIYSNTKTETPFIYSGSQYGPLYYLYRWPSNYPYGTYDGKPFRGAIAEVEQAKLDATTRSLSRISVGGTLKPLKGLTIDGDYTYTNTNEHLHQTGGPTYAYDFWSFNGTALDYKNYQSASYNKARYYSYWNEINTGKLFATYSKDINDHSFKAIVGGDAELYRATSQSSERRNLLDAGYGELPLATGDQFVTGSNTHWSTLGLFGRLNYAYKNKYLLEANGRFDGSSRFPVSDLWGFFPSFSAGYILTEEDYMDWSKSVLSFLKIRGSYGSIGNQSVGEYRFLPTMTVPAAGSGWVINGSNQPTIGTPVPYSPSLTWETVSTTDIGVDAKFLNGQLGVTFDWYKRTTSDMLSPGVTVPSSFGDLAPVINFGELQAKGWELALDYNHHFSNGLNINLSANLADATEKITKFSGATRSLPDPIAALNKTYYEGMTLGEIWGYTTDRLFTADDFSGVNASGKYIYKDGVASQAQLETGSFYFGPGDVKYIDNNGDGVIYQGSNTVDDHGDKTVIGNSTPRYQYGFRLGADFKGFDFDMYFQGVGKRELWASGNIVFPGFRAAEGWYEHQMDYWTPDNTDAFYPRPADYGATVDRWNFQPQTKYLLNMAYLRMKNITFGYTLPKTVTQRIKLDRLRLYFSGENLLTFDHLNVPIDPEIDFSQTQLDLDRAGFGRVYPYRKTFSFGLQVTF</sequence>
<keyword evidence="10" id="KW-0732">Signal</keyword>
<keyword evidence="3 8" id="KW-1134">Transmembrane beta strand</keyword>
<keyword evidence="2 8" id="KW-0813">Transport</keyword>
<dbReference type="Gene3D" id="2.40.170.20">
    <property type="entry name" value="TonB-dependent receptor, beta-barrel domain"/>
    <property type="match status" value="1"/>
</dbReference>
<comment type="caution">
    <text evidence="13">The sequence shown here is derived from an EMBL/GenBank/DDBJ whole genome shotgun (WGS) entry which is preliminary data.</text>
</comment>
<feature type="chain" id="PRO_5004472316" evidence="10">
    <location>
        <begin position="21"/>
        <end position="1088"/>
    </location>
</feature>
<dbReference type="InterPro" id="IPR023997">
    <property type="entry name" value="TonB-dep_OMP_SusC/RagA_CS"/>
</dbReference>
<dbReference type="InterPro" id="IPR039426">
    <property type="entry name" value="TonB-dep_rcpt-like"/>
</dbReference>
<dbReference type="InterPro" id="IPR023996">
    <property type="entry name" value="TonB-dep_OMP_SusC/RagA"/>
</dbReference>
<dbReference type="SUPFAM" id="SSF56935">
    <property type="entry name" value="Porins"/>
    <property type="match status" value="1"/>
</dbReference>
<dbReference type="OrthoDB" id="604358at2"/>
<name>R9GV38_9SPHI</name>
<evidence type="ECO:0000256" key="8">
    <source>
        <dbReference type="PROSITE-ProRule" id="PRU01360"/>
    </source>
</evidence>
<gene>
    <name evidence="13" type="ORF">ADIARSV_4076</name>
</gene>
<feature type="domain" description="TonB-dependent receptor plug" evidence="12">
    <location>
        <begin position="115"/>
        <end position="224"/>
    </location>
</feature>
<keyword evidence="14" id="KW-1185">Reference proteome</keyword>
<evidence type="ECO:0000256" key="9">
    <source>
        <dbReference type="RuleBase" id="RU003357"/>
    </source>
</evidence>
<keyword evidence="4 8" id="KW-0812">Transmembrane</keyword>
<keyword evidence="6 8" id="KW-0472">Membrane</keyword>
<evidence type="ECO:0000256" key="4">
    <source>
        <dbReference type="ARBA" id="ARBA00022692"/>
    </source>
</evidence>
<dbReference type="InterPro" id="IPR037066">
    <property type="entry name" value="Plug_dom_sf"/>
</dbReference>
<dbReference type="RefSeq" id="WP_016197295.1">
    <property type="nucleotide sequence ID" value="NZ_AQPN01000143.1"/>
</dbReference>
<evidence type="ECO:0000256" key="1">
    <source>
        <dbReference type="ARBA" id="ARBA00004571"/>
    </source>
</evidence>
<evidence type="ECO:0000313" key="14">
    <source>
        <dbReference type="Proteomes" id="UP000014174"/>
    </source>
</evidence>
<dbReference type="NCBIfam" id="TIGR04057">
    <property type="entry name" value="SusC_RagA_signa"/>
    <property type="match status" value="1"/>
</dbReference>
<dbReference type="InterPro" id="IPR000531">
    <property type="entry name" value="Beta-barrel_TonB"/>
</dbReference>
<dbReference type="EMBL" id="AQPN01000143">
    <property type="protein sequence ID" value="EOR92794.1"/>
    <property type="molecule type" value="Genomic_DNA"/>
</dbReference>
<evidence type="ECO:0000313" key="13">
    <source>
        <dbReference type="EMBL" id="EOR92794.1"/>
    </source>
</evidence>
<reference evidence="13 14" key="1">
    <citation type="journal article" date="2013" name="Genome Announc.">
        <title>Draft Genome Sequence of Arcticibacter svalbardensis Strain MN12-7T, a Member of the Family Sphingobacteriaceae Isolated from an Arctic Soil Sample.</title>
        <authorList>
            <person name="Shivaji S."/>
            <person name="Ara S."/>
            <person name="Prasad S."/>
            <person name="Manasa B.P."/>
            <person name="Begum Z."/>
            <person name="Singh A."/>
            <person name="Kumar Pinnaka A."/>
        </authorList>
    </citation>
    <scope>NUCLEOTIDE SEQUENCE [LARGE SCALE GENOMIC DNA]</scope>
    <source>
        <strain evidence="13 14">MN12-7</strain>
    </source>
</reference>
<evidence type="ECO:0000256" key="2">
    <source>
        <dbReference type="ARBA" id="ARBA00022448"/>
    </source>
</evidence>
<dbReference type="Gene3D" id="2.170.130.10">
    <property type="entry name" value="TonB-dependent receptor, plug domain"/>
    <property type="match status" value="1"/>
</dbReference>
<accession>R9GV38</accession>
<protein>
    <submittedName>
        <fullName evidence="13">TonB-dependent receptor</fullName>
    </submittedName>
</protein>
<evidence type="ECO:0000256" key="7">
    <source>
        <dbReference type="ARBA" id="ARBA00023237"/>
    </source>
</evidence>
<dbReference type="AlphaFoldDB" id="R9GV38"/>
<organism evidence="13 14">
    <name type="scientific">Arcticibacter svalbardensis MN12-7</name>
    <dbReference type="NCBI Taxonomy" id="1150600"/>
    <lineage>
        <taxon>Bacteria</taxon>
        <taxon>Pseudomonadati</taxon>
        <taxon>Bacteroidota</taxon>
        <taxon>Sphingobacteriia</taxon>
        <taxon>Sphingobacteriales</taxon>
        <taxon>Sphingobacteriaceae</taxon>
        <taxon>Arcticibacter</taxon>
    </lineage>
</organism>
<dbReference type="Pfam" id="PF00593">
    <property type="entry name" value="TonB_dep_Rec_b-barrel"/>
    <property type="match status" value="1"/>
</dbReference>
<dbReference type="STRING" id="1150600.ADIARSV_4076"/>
<dbReference type="PATRIC" id="fig|1150600.3.peg.4035"/>
<feature type="domain" description="TonB-dependent receptor-like beta-barrel" evidence="11">
    <location>
        <begin position="425"/>
        <end position="892"/>
    </location>
</feature>
<evidence type="ECO:0000256" key="3">
    <source>
        <dbReference type="ARBA" id="ARBA00022452"/>
    </source>
</evidence>
<feature type="signal peptide" evidence="10">
    <location>
        <begin position="1"/>
        <end position="20"/>
    </location>
</feature>
<evidence type="ECO:0000256" key="6">
    <source>
        <dbReference type="ARBA" id="ARBA00023136"/>
    </source>
</evidence>
<dbReference type="Proteomes" id="UP000014174">
    <property type="component" value="Unassembled WGS sequence"/>
</dbReference>
<keyword evidence="13" id="KW-0675">Receptor</keyword>
<dbReference type="GO" id="GO:0009279">
    <property type="term" value="C:cell outer membrane"/>
    <property type="evidence" value="ECO:0007669"/>
    <property type="project" value="UniProtKB-SubCell"/>
</dbReference>
<dbReference type="Pfam" id="PF07715">
    <property type="entry name" value="Plug"/>
    <property type="match status" value="1"/>
</dbReference>
<evidence type="ECO:0000259" key="12">
    <source>
        <dbReference type="Pfam" id="PF07715"/>
    </source>
</evidence>